<accession>A0ACC2VG04</accession>
<proteinExistence type="predicted"/>
<gene>
    <name evidence="1" type="ORF">QFC20_006061</name>
</gene>
<sequence length="807" mass="87953">MQDSTYDCTSAGPSSQGTVDSELSTPPVLQESQRGLMSPPTPAPSPTPGRREVWGQDPASFIAQFPSLPAPTRLSLLQALLPILTVPELLMLSSHIGPRLKRDFLHELPIELALHILSFVDDARTLARASCVSRYWRRLLEDEQTWKEMCQRHRFQTDAISRPQHRIVSPPLVSSPFVTPPPATRNAPNVAILPRRTAMALNLHDQDPVALDITDDSTQHPEAIPGSDNTLRPVFGITNPQMFAASRVERDSGMMEVDATVPSAGTRVRGAVQGTLPPPPPVPNLGAFEQPTSPTQEAEAHVQADTTTPEPSYNPFNNTTLADAPDAIPSVWDNQNSDNHHRQQTPLPSVVATTARSLIGSSYTGGGLVDDEEEEARFSYKAHFKRAYLTESNWLRGGKLLSSHTSSDDGVVTSLAVDDDYIVIGMANSKIHIFNAHNGTFLRTLTGHELGVWCLTLVSAAKDSGEAAEESEGSRMSYESESRTGGPSKGKKRRVTSWTDTRSPSGPSQHRPFSGFNFDDGDAAYGSMMGDSDVPPPRDEADAADGGCDRDVKVWNVTTGQCLHTLPGHTSTIRCMKTIDGRPVAVSGSRDSNLKVWDVEKGELMHTLAGHQHSVRCIEVAGNQVASGSYDCTCRIWDLDTGECLQVLRGHYHQIYAVAFDGERVATGSLDSTVRIWSAATGECVALLQGHTSLVGQLQLSNDTLVTGGSDGRVIIFALVNYTCLQRICAHDNSVTCLQYDDRFIVSGGNDGRVKLWDVKTGNFIRELSKPCEAVWRVMFKDDKCAILCKRQGKTVLEVLSFVPEEV</sequence>
<evidence type="ECO:0000313" key="2">
    <source>
        <dbReference type="Proteomes" id="UP001230649"/>
    </source>
</evidence>
<dbReference type="EMBL" id="JASBWS010000097">
    <property type="protein sequence ID" value="KAJ9098030.1"/>
    <property type="molecule type" value="Genomic_DNA"/>
</dbReference>
<name>A0ACC2VG04_9TREE</name>
<comment type="caution">
    <text evidence="1">The sequence shown here is derived from an EMBL/GenBank/DDBJ whole genome shotgun (WGS) entry which is preliminary data.</text>
</comment>
<keyword evidence="2" id="KW-1185">Reference proteome</keyword>
<protein>
    <submittedName>
        <fullName evidence="1">Uncharacterized protein</fullName>
    </submittedName>
</protein>
<dbReference type="Proteomes" id="UP001230649">
    <property type="component" value="Unassembled WGS sequence"/>
</dbReference>
<reference evidence="1" key="1">
    <citation type="submission" date="2023-04" db="EMBL/GenBank/DDBJ databases">
        <title>Draft Genome sequencing of Naganishia species isolated from polar environments using Oxford Nanopore Technology.</title>
        <authorList>
            <person name="Leo P."/>
            <person name="Venkateswaran K."/>
        </authorList>
    </citation>
    <scope>NUCLEOTIDE SEQUENCE</scope>
    <source>
        <strain evidence="1">MNA-CCFEE 5262</strain>
    </source>
</reference>
<organism evidence="1 2">
    <name type="scientific">Naganishia adeliensis</name>
    <dbReference type="NCBI Taxonomy" id="92952"/>
    <lineage>
        <taxon>Eukaryota</taxon>
        <taxon>Fungi</taxon>
        <taxon>Dikarya</taxon>
        <taxon>Basidiomycota</taxon>
        <taxon>Agaricomycotina</taxon>
        <taxon>Tremellomycetes</taxon>
        <taxon>Filobasidiales</taxon>
        <taxon>Filobasidiaceae</taxon>
        <taxon>Naganishia</taxon>
    </lineage>
</organism>
<evidence type="ECO:0000313" key="1">
    <source>
        <dbReference type="EMBL" id="KAJ9098030.1"/>
    </source>
</evidence>